<evidence type="ECO:0000256" key="1">
    <source>
        <dbReference type="ARBA" id="ARBA00022670"/>
    </source>
</evidence>
<dbReference type="Pfam" id="PF13365">
    <property type="entry name" value="Trypsin_2"/>
    <property type="match status" value="1"/>
</dbReference>
<dbReference type="InterPro" id="IPR036034">
    <property type="entry name" value="PDZ_sf"/>
</dbReference>
<evidence type="ECO:0000256" key="3">
    <source>
        <dbReference type="SAM" id="SignalP"/>
    </source>
</evidence>
<dbReference type="SUPFAM" id="SSF50494">
    <property type="entry name" value="Trypsin-like serine proteases"/>
    <property type="match status" value="1"/>
</dbReference>
<dbReference type="InterPro" id="IPR001940">
    <property type="entry name" value="Peptidase_S1C"/>
</dbReference>
<organism evidence="5 6">
    <name type="scientific">Alkalidesulfovibrio alkalitolerans DSM 16529</name>
    <dbReference type="NCBI Taxonomy" id="1121439"/>
    <lineage>
        <taxon>Bacteria</taxon>
        <taxon>Pseudomonadati</taxon>
        <taxon>Thermodesulfobacteriota</taxon>
        <taxon>Desulfovibrionia</taxon>
        <taxon>Desulfovibrionales</taxon>
        <taxon>Desulfovibrionaceae</taxon>
        <taxon>Alkalidesulfovibrio</taxon>
    </lineage>
</organism>
<keyword evidence="1" id="KW-0645">Protease</keyword>
<evidence type="ECO:0000313" key="5">
    <source>
        <dbReference type="EMBL" id="EPR32403.1"/>
    </source>
</evidence>
<feature type="domain" description="PDZ" evidence="4">
    <location>
        <begin position="252"/>
        <end position="356"/>
    </location>
</feature>
<dbReference type="SUPFAM" id="SSF50156">
    <property type="entry name" value="PDZ domain-like"/>
    <property type="match status" value="2"/>
</dbReference>
<dbReference type="RefSeq" id="WP_020887452.1">
    <property type="nucleotide sequence ID" value="NZ_ATHI01000027.1"/>
</dbReference>
<dbReference type="InterPro" id="IPR001478">
    <property type="entry name" value="PDZ"/>
</dbReference>
<dbReference type="InterPro" id="IPR041489">
    <property type="entry name" value="PDZ_6"/>
</dbReference>
<evidence type="ECO:0000259" key="4">
    <source>
        <dbReference type="PROSITE" id="PS50106"/>
    </source>
</evidence>
<dbReference type="PATRIC" id="fig|1121439.3.peg.2116"/>
<keyword evidence="2" id="KW-0378">Hydrolase</keyword>
<evidence type="ECO:0000256" key="2">
    <source>
        <dbReference type="ARBA" id="ARBA00022801"/>
    </source>
</evidence>
<dbReference type="PANTHER" id="PTHR43343:SF3">
    <property type="entry name" value="PROTEASE DO-LIKE 8, CHLOROPLASTIC"/>
    <property type="match status" value="1"/>
</dbReference>
<dbReference type="Gene3D" id="2.30.42.10">
    <property type="match status" value="2"/>
</dbReference>
<keyword evidence="6" id="KW-1185">Reference proteome</keyword>
<dbReference type="Gene3D" id="2.40.10.120">
    <property type="match status" value="1"/>
</dbReference>
<evidence type="ECO:0000313" key="6">
    <source>
        <dbReference type="Proteomes" id="UP000014975"/>
    </source>
</evidence>
<feature type="chain" id="PRO_5004544840" evidence="3">
    <location>
        <begin position="19"/>
        <end position="460"/>
    </location>
</feature>
<accession>S7UJC3</accession>
<reference evidence="5 6" key="1">
    <citation type="journal article" date="2013" name="Genome Announc.">
        <title>Draft genome sequences for three mercury-methylating, sulfate-reducing bacteria.</title>
        <authorList>
            <person name="Brown S.D."/>
            <person name="Hurt R.A.Jr."/>
            <person name="Gilmour C.C."/>
            <person name="Elias D.A."/>
        </authorList>
    </citation>
    <scope>NUCLEOTIDE SEQUENCE [LARGE SCALE GENOMIC DNA]</scope>
    <source>
        <strain evidence="5 6">DSM 16529</strain>
    </source>
</reference>
<dbReference type="STRING" id="1121439.dsat_0755"/>
<dbReference type="Pfam" id="PF17820">
    <property type="entry name" value="PDZ_6"/>
    <property type="match status" value="1"/>
</dbReference>
<dbReference type="SMART" id="SM00228">
    <property type="entry name" value="PDZ"/>
    <property type="match status" value="2"/>
</dbReference>
<dbReference type="PROSITE" id="PS50106">
    <property type="entry name" value="PDZ"/>
    <property type="match status" value="2"/>
</dbReference>
<dbReference type="AlphaFoldDB" id="S7UJC3"/>
<comment type="caution">
    <text evidence="5">The sequence shown here is derived from an EMBL/GenBank/DDBJ whole genome shotgun (WGS) entry which is preliminary data.</text>
</comment>
<dbReference type="OrthoDB" id="9758917at2"/>
<dbReference type="GO" id="GO:0004252">
    <property type="term" value="F:serine-type endopeptidase activity"/>
    <property type="evidence" value="ECO:0007669"/>
    <property type="project" value="InterPro"/>
</dbReference>
<dbReference type="GO" id="GO:0006508">
    <property type="term" value="P:proteolysis"/>
    <property type="evidence" value="ECO:0007669"/>
    <property type="project" value="UniProtKB-KW"/>
</dbReference>
<dbReference type="Proteomes" id="UP000014975">
    <property type="component" value="Unassembled WGS sequence"/>
</dbReference>
<dbReference type="InterPro" id="IPR009003">
    <property type="entry name" value="Peptidase_S1_PA"/>
</dbReference>
<protein>
    <submittedName>
        <fullName evidence="5">PDZ/DHR/GLGF domain protein</fullName>
    </submittedName>
</protein>
<feature type="domain" description="PDZ" evidence="4">
    <location>
        <begin position="365"/>
        <end position="451"/>
    </location>
</feature>
<dbReference type="PANTHER" id="PTHR43343">
    <property type="entry name" value="PEPTIDASE S12"/>
    <property type="match status" value="1"/>
</dbReference>
<dbReference type="EMBL" id="ATHI01000027">
    <property type="protein sequence ID" value="EPR32403.1"/>
    <property type="molecule type" value="Genomic_DNA"/>
</dbReference>
<dbReference type="PRINTS" id="PR00834">
    <property type="entry name" value="PROTEASES2C"/>
</dbReference>
<gene>
    <name evidence="5" type="ORF">dsat_0755</name>
</gene>
<sequence>MRAILFLLTVLVLGPVLATVPRSASALAPQAGASLSPDNPRLTPVVQAVQAIAPSVVNITTVREGERTVSPFGQVPPGLAPFFEEFFGDMPRQRFRYESLGSGVIFDGRARLVLTNAHVIAGATQTRVHLLDGRSYEADLVGADPDFDLAVLRLAGDGELPQAQVADSQDLLIGETVIAIGNPFGYSHTVTTGVISAVGRAIRTREGAHTDFIQTDAAINPGNSGGPLVNLLGQVVGINTAIIARAEGIGFAIPIHKATRVVGELLETGRVAHVWLGLSGQDVDQATASYFGLPRPEGMVITEIYRDLPADRAGLLPGDVVLRMGGVTIEDHLHYLQLLRTHTRGERVRLETLRDGAVRTQDIALAPFTRETADGLAVARWGFSVARSPEARGLRITEVRPDSPAGRLGLRPGDHIIQVGGLRLQSADDWLRAVALFRMRSAIMLRVDRQGRWYTVQLSV</sequence>
<keyword evidence="3" id="KW-0732">Signal</keyword>
<name>S7UJC3_9BACT</name>
<dbReference type="InterPro" id="IPR051201">
    <property type="entry name" value="Chloro_Bact_Ser_Proteases"/>
</dbReference>
<feature type="signal peptide" evidence="3">
    <location>
        <begin position="1"/>
        <end position="18"/>
    </location>
</feature>
<dbReference type="eggNOG" id="COG0265">
    <property type="taxonomic scope" value="Bacteria"/>
</dbReference>
<dbReference type="Pfam" id="PF13180">
    <property type="entry name" value="PDZ_2"/>
    <property type="match status" value="1"/>
</dbReference>
<proteinExistence type="predicted"/>